<dbReference type="InterPro" id="IPR036380">
    <property type="entry name" value="Isochorismatase-like_sf"/>
</dbReference>
<protein>
    <recommendedName>
        <fullName evidence="8">Nicotinamidase</fullName>
        <ecNumber evidence="6">3.5.1.19</ecNumber>
    </recommendedName>
    <alternativeName>
        <fullName evidence="7">Nicotinamide deamidase</fullName>
    </alternativeName>
</protein>
<dbReference type="GO" id="GO:0008936">
    <property type="term" value="F:nicotinamidase activity"/>
    <property type="evidence" value="ECO:0007669"/>
    <property type="project" value="UniProtKB-EC"/>
</dbReference>
<dbReference type="InterPro" id="IPR052347">
    <property type="entry name" value="Isochorismatase_Nicotinamidase"/>
</dbReference>
<proteinExistence type="inferred from homology"/>
<accession>A0A1C6YWL8</accession>
<dbReference type="Proteomes" id="UP000094844">
    <property type="component" value="Unassembled WGS sequence"/>
</dbReference>
<evidence type="ECO:0000313" key="11">
    <source>
        <dbReference type="Proteomes" id="UP000094844"/>
    </source>
</evidence>
<keyword evidence="2" id="KW-0662">Pyridine nucleotide biosynthesis</keyword>
<sequence length="209" mass="22939">MSAALLLIDLQNDFCPQGALAVSEGDRVIPIALDAIKQAQHKSVPIIATQDWHPAHHGSFASQSGGNIGEMGELAGLEQIWWPDHCVQGSEGAEFHPLLNAAQFDHIVHKGTDASIDSYSAFFDNGRRASTELHHWLKKHQIDTLYMMGLATDYCVKYSVMDALHLGYRVVVITDGCRGVNIKPEDSKIALQQMQTLGATLMTLSDVKF</sequence>
<dbReference type="GO" id="GO:0019363">
    <property type="term" value="P:pyridine nucleotide biosynthetic process"/>
    <property type="evidence" value="ECO:0007669"/>
    <property type="project" value="UniProtKB-KW"/>
</dbReference>
<evidence type="ECO:0000256" key="2">
    <source>
        <dbReference type="ARBA" id="ARBA00022642"/>
    </source>
</evidence>
<dbReference type="Gene3D" id="3.40.50.850">
    <property type="entry name" value="Isochorismatase-like"/>
    <property type="match status" value="1"/>
</dbReference>
<keyword evidence="3" id="KW-0479">Metal-binding</keyword>
<dbReference type="PANTHER" id="PTHR11080">
    <property type="entry name" value="PYRAZINAMIDASE/NICOTINAMIDASE"/>
    <property type="match status" value="1"/>
</dbReference>
<dbReference type="CDD" id="cd01011">
    <property type="entry name" value="nicotinamidase"/>
    <property type="match status" value="1"/>
</dbReference>
<reference evidence="10 11" key="1">
    <citation type="submission" date="2016-09" db="EMBL/GenBank/DDBJ databases">
        <authorList>
            <person name="Capua I."/>
            <person name="De Benedictis P."/>
            <person name="Joannis T."/>
            <person name="Lombin L.H."/>
            <person name="Cattoli G."/>
        </authorList>
    </citation>
    <scope>NUCLEOTIDE SEQUENCE [LARGE SCALE GENOMIC DNA]</scope>
    <source>
        <strain evidence="10 11">GB001</strain>
    </source>
</reference>
<comment type="pathway">
    <text evidence="5">Cofactor biosynthesis; nicotinate biosynthesis; nicotinate from nicotinamide: step 1/1.</text>
</comment>
<organism evidence="10 11">
    <name type="scientific">Hafnia alvei</name>
    <dbReference type="NCBI Taxonomy" id="569"/>
    <lineage>
        <taxon>Bacteria</taxon>
        <taxon>Pseudomonadati</taxon>
        <taxon>Pseudomonadota</taxon>
        <taxon>Gammaproteobacteria</taxon>
        <taxon>Enterobacterales</taxon>
        <taxon>Hafniaceae</taxon>
        <taxon>Hafnia</taxon>
    </lineage>
</organism>
<evidence type="ECO:0000256" key="7">
    <source>
        <dbReference type="ARBA" id="ARBA00043224"/>
    </source>
</evidence>
<evidence type="ECO:0000259" key="9">
    <source>
        <dbReference type="Pfam" id="PF00857"/>
    </source>
</evidence>
<comment type="similarity">
    <text evidence="1">Belongs to the isochorismatase family.</text>
</comment>
<evidence type="ECO:0000256" key="6">
    <source>
        <dbReference type="ARBA" id="ARBA00039017"/>
    </source>
</evidence>
<dbReference type="FunFam" id="3.40.50.850:FF:000006">
    <property type="entry name" value="Bifunctional pyrazinamidase/nicotinamidase"/>
    <property type="match status" value="1"/>
</dbReference>
<dbReference type="NCBIfam" id="NF008623">
    <property type="entry name" value="PRK11609.1"/>
    <property type="match status" value="1"/>
</dbReference>
<feature type="domain" description="Isochorismatase-like" evidence="9">
    <location>
        <begin position="3"/>
        <end position="204"/>
    </location>
</feature>
<dbReference type="EC" id="3.5.1.19" evidence="6"/>
<dbReference type="RefSeq" id="WP_072307548.1">
    <property type="nucleotide sequence ID" value="NZ_FMIQ01000006.1"/>
</dbReference>
<dbReference type="STRING" id="569.A6V27_18330"/>
<gene>
    <name evidence="10" type="ORF">BN1044_00686</name>
</gene>
<dbReference type="SUPFAM" id="SSF52499">
    <property type="entry name" value="Isochorismatase-like hydrolases"/>
    <property type="match status" value="1"/>
</dbReference>
<evidence type="ECO:0000256" key="1">
    <source>
        <dbReference type="ARBA" id="ARBA00006336"/>
    </source>
</evidence>
<dbReference type="Pfam" id="PF00857">
    <property type="entry name" value="Isochorismatase"/>
    <property type="match status" value="1"/>
</dbReference>
<evidence type="ECO:0000256" key="5">
    <source>
        <dbReference type="ARBA" id="ARBA00037900"/>
    </source>
</evidence>
<dbReference type="GO" id="GO:0046872">
    <property type="term" value="F:metal ion binding"/>
    <property type="evidence" value="ECO:0007669"/>
    <property type="project" value="UniProtKB-KW"/>
</dbReference>
<keyword evidence="4 10" id="KW-0378">Hydrolase</keyword>
<dbReference type="AlphaFoldDB" id="A0A1C6YWL8"/>
<dbReference type="InterPro" id="IPR000868">
    <property type="entry name" value="Isochorismatase-like_dom"/>
</dbReference>
<dbReference type="EMBL" id="FMIQ01000006">
    <property type="protein sequence ID" value="SCM51231.1"/>
    <property type="molecule type" value="Genomic_DNA"/>
</dbReference>
<name>A0A1C6YWL8_HAFAL</name>
<evidence type="ECO:0000256" key="4">
    <source>
        <dbReference type="ARBA" id="ARBA00022801"/>
    </source>
</evidence>
<evidence type="ECO:0000256" key="8">
    <source>
        <dbReference type="ARBA" id="ARBA00072277"/>
    </source>
</evidence>
<dbReference type="PANTHER" id="PTHR11080:SF2">
    <property type="entry name" value="LD05707P"/>
    <property type="match status" value="1"/>
</dbReference>
<evidence type="ECO:0000313" key="10">
    <source>
        <dbReference type="EMBL" id="SCM51231.1"/>
    </source>
</evidence>
<evidence type="ECO:0000256" key="3">
    <source>
        <dbReference type="ARBA" id="ARBA00022723"/>
    </source>
</evidence>
<dbReference type="OrthoDB" id="9791276at2"/>